<dbReference type="AlphaFoldDB" id="E9G5Y5"/>
<dbReference type="HOGENOM" id="CLU_790527_0_0_1"/>
<name>E9G5Y5_DAPPU</name>
<dbReference type="InParanoid" id="E9G5Y5"/>
<gene>
    <name evidence="2" type="ORF">DAPPUDRAFT_238258</name>
</gene>
<dbReference type="KEGG" id="dpx:DAPPUDRAFT_238258"/>
<evidence type="ECO:0000313" key="2">
    <source>
        <dbReference type="EMBL" id="EFX84845.1"/>
    </source>
</evidence>
<feature type="compositionally biased region" description="Polar residues" evidence="1">
    <location>
        <begin position="18"/>
        <end position="30"/>
    </location>
</feature>
<dbReference type="PANTHER" id="PTHR23263:SF124">
    <property type="entry name" value="SMALL PROLINE-RICH PROTEIN 3"/>
    <property type="match status" value="1"/>
</dbReference>
<protein>
    <submittedName>
        <fullName evidence="2">Uncharacterized protein</fullName>
    </submittedName>
</protein>
<evidence type="ECO:0000256" key="1">
    <source>
        <dbReference type="SAM" id="MobiDB-lite"/>
    </source>
</evidence>
<reference evidence="2 3" key="1">
    <citation type="journal article" date="2011" name="Science">
        <title>The ecoresponsive genome of Daphnia pulex.</title>
        <authorList>
            <person name="Colbourne J.K."/>
            <person name="Pfrender M.E."/>
            <person name="Gilbert D."/>
            <person name="Thomas W.K."/>
            <person name="Tucker A."/>
            <person name="Oakley T.H."/>
            <person name="Tokishita S."/>
            <person name="Aerts A."/>
            <person name="Arnold G.J."/>
            <person name="Basu M.K."/>
            <person name="Bauer D.J."/>
            <person name="Caceres C.E."/>
            <person name="Carmel L."/>
            <person name="Casola C."/>
            <person name="Choi J.H."/>
            <person name="Detter J.C."/>
            <person name="Dong Q."/>
            <person name="Dusheyko S."/>
            <person name="Eads B.D."/>
            <person name="Frohlich T."/>
            <person name="Geiler-Samerotte K.A."/>
            <person name="Gerlach D."/>
            <person name="Hatcher P."/>
            <person name="Jogdeo S."/>
            <person name="Krijgsveld J."/>
            <person name="Kriventseva E.V."/>
            <person name="Kultz D."/>
            <person name="Laforsch C."/>
            <person name="Lindquist E."/>
            <person name="Lopez J."/>
            <person name="Manak J.R."/>
            <person name="Muller J."/>
            <person name="Pangilinan J."/>
            <person name="Patwardhan R.P."/>
            <person name="Pitluck S."/>
            <person name="Pritham E.J."/>
            <person name="Rechtsteiner A."/>
            <person name="Rho M."/>
            <person name="Rogozin I.B."/>
            <person name="Sakarya O."/>
            <person name="Salamov A."/>
            <person name="Schaack S."/>
            <person name="Shapiro H."/>
            <person name="Shiga Y."/>
            <person name="Skalitzky C."/>
            <person name="Smith Z."/>
            <person name="Souvorov A."/>
            <person name="Sung W."/>
            <person name="Tang Z."/>
            <person name="Tsuchiya D."/>
            <person name="Tu H."/>
            <person name="Vos H."/>
            <person name="Wang M."/>
            <person name="Wolf Y.I."/>
            <person name="Yamagata H."/>
            <person name="Yamada T."/>
            <person name="Ye Y."/>
            <person name="Shaw J.R."/>
            <person name="Andrews J."/>
            <person name="Crease T.J."/>
            <person name="Tang H."/>
            <person name="Lucas S.M."/>
            <person name="Robertson H.M."/>
            <person name="Bork P."/>
            <person name="Koonin E.V."/>
            <person name="Zdobnov E.M."/>
            <person name="Grigoriev I.V."/>
            <person name="Lynch M."/>
            <person name="Boore J.L."/>
        </authorList>
    </citation>
    <scope>NUCLEOTIDE SEQUENCE [LARGE SCALE GENOMIC DNA]</scope>
</reference>
<keyword evidence="3" id="KW-1185">Reference proteome</keyword>
<proteinExistence type="predicted"/>
<dbReference type="PANTHER" id="PTHR23263">
    <property type="entry name" value="SMALL PROLINE-RICH PROTEIN"/>
    <property type="match status" value="1"/>
</dbReference>
<dbReference type="PhylomeDB" id="E9G5Y5"/>
<accession>E9G5Y5</accession>
<evidence type="ECO:0000313" key="3">
    <source>
        <dbReference type="Proteomes" id="UP000000305"/>
    </source>
</evidence>
<dbReference type="Proteomes" id="UP000000305">
    <property type="component" value="Unassembled WGS sequence"/>
</dbReference>
<feature type="region of interest" description="Disordered" evidence="1">
    <location>
        <begin position="16"/>
        <end position="50"/>
    </location>
</feature>
<organism evidence="2 3">
    <name type="scientific">Daphnia pulex</name>
    <name type="common">Water flea</name>
    <dbReference type="NCBI Taxonomy" id="6669"/>
    <lineage>
        <taxon>Eukaryota</taxon>
        <taxon>Metazoa</taxon>
        <taxon>Ecdysozoa</taxon>
        <taxon>Arthropoda</taxon>
        <taxon>Crustacea</taxon>
        <taxon>Branchiopoda</taxon>
        <taxon>Diplostraca</taxon>
        <taxon>Cladocera</taxon>
        <taxon>Anomopoda</taxon>
        <taxon>Daphniidae</taxon>
        <taxon>Daphnia</taxon>
    </lineage>
</organism>
<dbReference type="EMBL" id="GL732533">
    <property type="protein sequence ID" value="EFX84845.1"/>
    <property type="molecule type" value="Genomic_DNA"/>
</dbReference>
<sequence>MIPLQSSSSEVAHWTECQDCSSTHPQQRQPANKEKDSHTRRPNPSNVNLQNEMPVCMSFTLEGHGDLYVKRVMQWCRGWVRTDVLHHYQTEKRRRKISRVSISDTATTAAHSPSAFFPVLPVRNHGQQWRRAPVGCCIVDGSTTGVPMSPGVWRMPNRNAAALLHNNIIATTGYYTTKYNSALSYITTEPEYYTEVPKYYISKAPEYYTTLYAAPAYYTDAPVYYNTEELKYYATTYAAPSYYTYVPNQRWRRAPVGCCIVDGWVDHWCTDVSEMSPWYGANQTATPPPSYTTYATTSSCTEVFKYYITTAPVFYTTTYAAPSHYTDALKY</sequence>